<feature type="compositionally biased region" description="Gly residues" evidence="1">
    <location>
        <begin position="220"/>
        <end position="229"/>
    </location>
</feature>
<dbReference type="Proteomes" id="UP000269945">
    <property type="component" value="Unassembled WGS sequence"/>
</dbReference>
<dbReference type="AlphaFoldDB" id="A0A9X9LSX8"/>
<evidence type="ECO:0000313" key="2">
    <source>
        <dbReference type="EMBL" id="VCW85456.1"/>
    </source>
</evidence>
<feature type="non-terminal residue" evidence="2">
    <location>
        <position position="1"/>
    </location>
</feature>
<accession>A0A9X9LSX8</accession>
<feature type="compositionally biased region" description="Basic residues" evidence="1">
    <location>
        <begin position="22"/>
        <end position="40"/>
    </location>
</feature>
<name>A0A9X9LSX8_GULGU</name>
<keyword evidence="3" id="KW-1185">Reference proteome</keyword>
<feature type="compositionally biased region" description="Basic and acidic residues" evidence="1">
    <location>
        <begin position="183"/>
        <end position="193"/>
    </location>
</feature>
<comment type="caution">
    <text evidence="2">The sequence shown here is derived from an EMBL/GenBank/DDBJ whole genome shotgun (WGS) entry which is preliminary data.</text>
</comment>
<feature type="region of interest" description="Disordered" evidence="1">
    <location>
        <begin position="1"/>
        <end position="75"/>
    </location>
</feature>
<evidence type="ECO:0000256" key="1">
    <source>
        <dbReference type="SAM" id="MobiDB-lite"/>
    </source>
</evidence>
<protein>
    <submittedName>
        <fullName evidence="2">Uncharacterized protein</fullName>
    </submittedName>
</protein>
<feature type="region of interest" description="Disordered" evidence="1">
    <location>
        <begin position="116"/>
        <end position="229"/>
    </location>
</feature>
<reference evidence="2 3" key="1">
    <citation type="submission" date="2018-10" db="EMBL/GenBank/DDBJ databases">
        <authorList>
            <person name="Ekblom R."/>
            <person name="Jareborg N."/>
        </authorList>
    </citation>
    <scope>NUCLEOTIDE SEQUENCE [LARGE SCALE GENOMIC DNA]</scope>
    <source>
        <tissue evidence="2">Muscle</tissue>
    </source>
</reference>
<gene>
    <name evidence="2" type="ORF">BN2614_LOCUS1</name>
</gene>
<sequence>RRAPPGVWPRGPAERAQCARTAARRRRRRRRRLSGRRGRRLQGALAARRRQERRRRRGPPGRDAQGPRLGQRRPVGELGLGQLAGQRQPGRAAHALAGLGLLHALLGPAFFRSQVPQTKEEEPQQRGQAAPHGLHSGAAAAAQGRVPDQQVPDRAAAPEPGAGAQPQRVADQDLVPEQAGQDQEGHRQQEHAGRAPHGPGPVQPLHDRQGGQVGQRVGRAGAGAGLRRR</sequence>
<proteinExistence type="predicted"/>
<feature type="compositionally biased region" description="Low complexity" evidence="1">
    <location>
        <begin position="155"/>
        <end position="167"/>
    </location>
</feature>
<dbReference type="EMBL" id="CYRY02015478">
    <property type="protein sequence ID" value="VCW85456.1"/>
    <property type="molecule type" value="Genomic_DNA"/>
</dbReference>
<feature type="compositionally biased region" description="Basic residues" evidence="1">
    <location>
        <begin position="47"/>
        <end position="59"/>
    </location>
</feature>
<organism evidence="2 3">
    <name type="scientific">Gulo gulo</name>
    <name type="common">Wolverine</name>
    <name type="synonym">Gluton</name>
    <dbReference type="NCBI Taxonomy" id="48420"/>
    <lineage>
        <taxon>Eukaryota</taxon>
        <taxon>Metazoa</taxon>
        <taxon>Chordata</taxon>
        <taxon>Craniata</taxon>
        <taxon>Vertebrata</taxon>
        <taxon>Euteleostomi</taxon>
        <taxon>Mammalia</taxon>
        <taxon>Eutheria</taxon>
        <taxon>Laurasiatheria</taxon>
        <taxon>Carnivora</taxon>
        <taxon>Caniformia</taxon>
        <taxon>Musteloidea</taxon>
        <taxon>Mustelidae</taxon>
        <taxon>Guloninae</taxon>
        <taxon>Gulo</taxon>
    </lineage>
</organism>
<evidence type="ECO:0000313" key="3">
    <source>
        <dbReference type="Proteomes" id="UP000269945"/>
    </source>
</evidence>